<comment type="caution">
    <text evidence="1">The sequence shown here is derived from an EMBL/GenBank/DDBJ whole genome shotgun (WGS) entry which is preliminary data.</text>
</comment>
<dbReference type="Proteomes" id="UP000886523">
    <property type="component" value="Unassembled WGS sequence"/>
</dbReference>
<keyword evidence="2" id="KW-1185">Reference proteome</keyword>
<reference evidence="1" key="1">
    <citation type="journal article" date="2020" name="Nat. Commun.">
        <title>Large-scale genome sequencing of mycorrhizal fungi provides insights into the early evolution of symbiotic traits.</title>
        <authorList>
            <person name="Miyauchi S."/>
            <person name="Kiss E."/>
            <person name="Kuo A."/>
            <person name="Drula E."/>
            <person name="Kohler A."/>
            <person name="Sanchez-Garcia M."/>
            <person name="Morin E."/>
            <person name="Andreopoulos B."/>
            <person name="Barry K.W."/>
            <person name="Bonito G."/>
            <person name="Buee M."/>
            <person name="Carver A."/>
            <person name="Chen C."/>
            <person name="Cichocki N."/>
            <person name="Clum A."/>
            <person name="Culley D."/>
            <person name="Crous P.W."/>
            <person name="Fauchery L."/>
            <person name="Girlanda M."/>
            <person name="Hayes R.D."/>
            <person name="Keri Z."/>
            <person name="LaButti K."/>
            <person name="Lipzen A."/>
            <person name="Lombard V."/>
            <person name="Magnuson J."/>
            <person name="Maillard F."/>
            <person name="Murat C."/>
            <person name="Nolan M."/>
            <person name="Ohm R.A."/>
            <person name="Pangilinan J."/>
            <person name="Pereira M.F."/>
            <person name="Perotto S."/>
            <person name="Peter M."/>
            <person name="Pfister S."/>
            <person name="Riley R."/>
            <person name="Sitrit Y."/>
            <person name="Stielow J.B."/>
            <person name="Szollosi G."/>
            <person name="Zifcakova L."/>
            <person name="Stursova M."/>
            <person name="Spatafora J.W."/>
            <person name="Tedersoo L."/>
            <person name="Vaario L.M."/>
            <person name="Yamada A."/>
            <person name="Yan M."/>
            <person name="Wang P."/>
            <person name="Xu J."/>
            <person name="Bruns T."/>
            <person name="Baldrian P."/>
            <person name="Vilgalys R."/>
            <person name="Dunand C."/>
            <person name="Henrissat B."/>
            <person name="Grigoriev I.V."/>
            <person name="Hibbett D."/>
            <person name="Nagy L.G."/>
            <person name="Martin F.M."/>
        </authorList>
    </citation>
    <scope>NUCLEOTIDE SEQUENCE</scope>
    <source>
        <strain evidence="1">UP504</strain>
    </source>
</reference>
<evidence type="ECO:0000313" key="2">
    <source>
        <dbReference type="Proteomes" id="UP000886523"/>
    </source>
</evidence>
<dbReference type="AlphaFoldDB" id="A0A9P6DF86"/>
<proteinExistence type="predicted"/>
<organism evidence="1 2">
    <name type="scientific">Hydnum rufescens UP504</name>
    <dbReference type="NCBI Taxonomy" id="1448309"/>
    <lineage>
        <taxon>Eukaryota</taxon>
        <taxon>Fungi</taxon>
        <taxon>Dikarya</taxon>
        <taxon>Basidiomycota</taxon>
        <taxon>Agaricomycotina</taxon>
        <taxon>Agaricomycetes</taxon>
        <taxon>Cantharellales</taxon>
        <taxon>Hydnaceae</taxon>
        <taxon>Hydnum</taxon>
    </lineage>
</organism>
<sequence>MWLDTFDVDSLIYLLSPVESPASWVMGATDGADILRISILNVRDARGQAKAVDFLAPMAFNFDAAILSVANYFGYNLNSYSKVIIRRY</sequence>
<gene>
    <name evidence="1" type="ORF">BS47DRAFT_1403243</name>
</gene>
<evidence type="ECO:0000313" key="1">
    <source>
        <dbReference type="EMBL" id="KAF9502687.1"/>
    </source>
</evidence>
<dbReference type="EMBL" id="MU129730">
    <property type="protein sequence ID" value="KAF9502687.1"/>
    <property type="molecule type" value="Genomic_DNA"/>
</dbReference>
<protein>
    <submittedName>
        <fullName evidence="1">Uncharacterized protein</fullName>
    </submittedName>
</protein>
<name>A0A9P6DF86_9AGAM</name>
<accession>A0A9P6DF86</accession>